<name>A0ABW2X7L4_9ACTN</name>
<evidence type="ECO:0000256" key="1">
    <source>
        <dbReference type="SAM" id="Phobius"/>
    </source>
</evidence>
<accession>A0ABW2X7L4</accession>
<feature type="transmembrane region" description="Helical" evidence="1">
    <location>
        <begin position="114"/>
        <end position="132"/>
    </location>
</feature>
<proteinExistence type="predicted"/>
<sequence>MRGWAGRAKGWTGRTPRWVVALTMLYVAVLVLVGTASHLADLLRDGLHPYVWAPDWLNLYWSSLAVLDSAAALLLLRGRRAGVDLMCVVTVTDLAANWYAAYGIQHVDVSARPGLWRLAAFTLFTLATGPFVRARLHARHGRGRGCGGQPRPGAP</sequence>
<keyword evidence="1" id="KW-0472">Membrane</keyword>
<feature type="transmembrane region" description="Helical" evidence="1">
    <location>
        <begin position="59"/>
        <end position="76"/>
    </location>
</feature>
<reference evidence="3" key="1">
    <citation type="journal article" date="2019" name="Int. J. Syst. Evol. Microbiol.">
        <title>The Global Catalogue of Microorganisms (GCM) 10K type strain sequencing project: providing services to taxonomists for standard genome sequencing and annotation.</title>
        <authorList>
            <consortium name="The Broad Institute Genomics Platform"/>
            <consortium name="The Broad Institute Genome Sequencing Center for Infectious Disease"/>
            <person name="Wu L."/>
            <person name="Ma J."/>
        </authorList>
    </citation>
    <scope>NUCLEOTIDE SEQUENCE [LARGE SCALE GENOMIC DNA]</scope>
    <source>
        <strain evidence="3">JCM 12607</strain>
    </source>
</reference>
<dbReference type="Proteomes" id="UP001596915">
    <property type="component" value="Unassembled WGS sequence"/>
</dbReference>
<keyword evidence="3" id="KW-1185">Reference proteome</keyword>
<gene>
    <name evidence="2" type="ORF">ACFQ2K_45245</name>
</gene>
<keyword evidence="1" id="KW-0812">Transmembrane</keyword>
<evidence type="ECO:0000313" key="3">
    <source>
        <dbReference type="Proteomes" id="UP001596915"/>
    </source>
</evidence>
<evidence type="ECO:0000313" key="2">
    <source>
        <dbReference type="EMBL" id="MFD0628767.1"/>
    </source>
</evidence>
<feature type="transmembrane region" description="Helical" evidence="1">
    <location>
        <begin position="83"/>
        <end position="102"/>
    </location>
</feature>
<comment type="caution">
    <text evidence="2">The sequence shown here is derived from an EMBL/GenBank/DDBJ whole genome shotgun (WGS) entry which is preliminary data.</text>
</comment>
<organism evidence="2 3">
    <name type="scientific">Streptomyces sanglieri</name>
    <dbReference type="NCBI Taxonomy" id="193460"/>
    <lineage>
        <taxon>Bacteria</taxon>
        <taxon>Bacillati</taxon>
        <taxon>Actinomycetota</taxon>
        <taxon>Actinomycetes</taxon>
        <taxon>Kitasatosporales</taxon>
        <taxon>Streptomycetaceae</taxon>
        <taxon>Streptomyces</taxon>
    </lineage>
</organism>
<keyword evidence="1" id="KW-1133">Transmembrane helix</keyword>
<protein>
    <recommendedName>
        <fullName evidence="4">Integral membrane protein</fullName>
    </recommendedName>
</protein>
<dbReference type="EMBL" id="JBHTGL010000008">
    <property type="protein sequence ID" value="MFD0628767.1"/>
    <property type="molecule type" value="Genomic_DNA"/>
</dbReference>
<feature type="transmembrane region" description="Helical" evidence="1">
    <location>
        <begin position="20"/>
        <end position="39"/>
    </location>
</feature>
<evidence type="ECO:0008006" key="4">
    <source>
        <dbReference type="Google" id="ProtNLM"/>
    </source>
</evidence>